<protein>
    <submittedName>
        <fullName evidence="2">Uncharacterized protein</fullName>
    </submittedName>
</protein>
<feature type="region of interest" description="Disordered" evidence="1">
    <location>
        <begin position="540"/>
        <end position="574"/>
    </location>
</feature>
<dbReference type="Proteomes" id="UP001287286">
    <property type="component" value="Unassembled WGS sequence"/>
</dbReference>
<keyword evidence="3" id="KW-1185">Reference proteome</keyword>
<reference evidence="2 3" key="1">
    <citation type="journal article" date="2024" name="Microbiol. Resour. Announc.">
        <title>Genome annotations for the ascomycete fungi Trichoderma harzianum, Trichoderma aggressivum, and Purpureocillium lilacinum.</title>
        <authorList>
            <person name="Beijen E.P.W."/>
            <person name="Ohm R.A."/>
        </authorList>
    </citation>
    <scope>NUCLEOTIDE SEQUENCE [LARGE SCALE GENOMIC DNA]</scope>
    <source>
        <strain evidence="2 3">CBS 150709</strain>
    </source>
</reference>
<feature type="region of interest" description="Disordered" evidence="1">
    <location>
        <begin position="238"/>
        <end position="271"/>
    </location>
</feature>
<feature type="region of interest" description="Disordered" evidence="1">
    <location>
        <begin position="318"/>
        <end position="341"/>
    </location>
</feature>
<proteinExistence type="predicted"/>
<evidence type="ECO:0000256" key="1">
    <source>
        <dbReference type="SAM" id="MobiDB-lite"/>
    </source>
</evidence>
<organism evidence="2 3">
    <name type="scientific">Purpureocillium lilacinum</name>
    <name type="common">Paecilomyces lilacinus</name>
    <dbReference type="NCBI Taxonomy" id="33203"/>
    <lineage>
        <taxon>Eukaryota</taxon>
        <taxon>Fungi</taxon>
        <taxon>Dikarya</taxon>
        <taxon>Ascomycota</taxon>
        <taxon>Pezizomycotina</taxon>
        <taxon>Sordariomycetes</taxon>
        <taxon>Hypocreomycetidae</taxon>
        <taxon>Hypocreales</taxon>
        <taxon>Ophiocordycipitaceae</taxon>
        <taxon>Purpureocillium</taxon>
    </lineage>
</organism>
<feature type="compositionally biased region" description="Polar residues" evidence="1">
    <location>
        <begin position="158"/>
        <end position="167"/>
    </location>
</feature>
<gene>
    <name evidence="2" type="ORF">Purlil1_6663</name>
</gene>
<feature type="compositionally biased region" description="Basic and acidic residues" evidence="1">
    <location>
        <begin position="542"/>
        <end position="558"/>
    </location>
</feature>
<comment type="caution">
    <text evidence="2">The sequence shown here is derived from an EMBL/GenBank/DDBJ whole genome shotgun (WGS) entry which is preliminary data.</text>
</comment>
<accession>A0ABR0BXV2</accession>
<dbReference type="EMBL" id="JAWRVI010000022">
    <property type="protein sequence ID" value="KAK4088810.1"/>
    <property type="molecule type" value="Genomic_DNA"/>
</dbReference>
<name>A0ABR0BXV2_PURLI</name>
<evidence type="ECO:0000313" key="3">
    <source>
        <dbReference type="Proteomes" id="UP001287286"/>
    </source>
</evidence>
<evidence type="ECO:0000313" key="2">
    <source>
        <dbReference type="EMBL" id="KAK4088810.1"/>
    </source>
</evidence>
<feature type="region of interest" description="Disordered" evidence="1">
    <location>
        <begin position="143"/>
        <end position="171"/>
    </location>
</feature>
<sequence length="764" mass="82940">MRGFSACLAGGDLAVATARDWSRRMFGRSAGARETTILAFARIAHGPRTIRAARSIEQHAGRGRRVASRCRLVVAGRASTRHQRQKGHDSTLDIESRERRRATFLRFLKVVTLLRLMGLPTVGTVCSRRGGGPVAAIRWNKRRRAAGGSSGKLETLPASHSTPTSRSPGLGYRLQRGGGDLELAWTTASHALGSIPPAQRLQVPQRRWRWAYCFSIPCTYTGGTGHSAPSDQVAAWRRRSRCESSNRGRANQPAVAPASLPGRRGSKDNNTMHVVVSVSTATLADKTRAAEWVVGGGWADAIDGKTLPVVPGSLSRRRAAEAKRDGSSLARAGGGVARETEREQQRLEKRLGVELGTICRVVGTVSDKTSRSGLLCHQHMAWGVTMVATTLDSRASPGRTQLAPSWHPSGTQFDMAAGSLRGGARSSDAHVLAALRRGRETGVRRFLRREPSTDLRCVVRQPAVRPSVPREQQVQRLYAHDAHLRAENALRLAREFVSGLWRRQGAGWGAMGGRQWRRRGRICRSWERLIRPLGACLGKTGRNHDSTAAHPPCREASLKAKPQPAVTSNEGSLRDDDSIKATLSPFTRRFFCLPGLPLLLELQHRLHRRASPVDQDSSLLLTGAVATGATKRCRCGSVAEALIPPIQIACPKGGSRATVTLWAEAARRDSITGRARQLANWGIGGQEEGKGTFAEALAWTLNTWQPALAPEAVRTGFARWGRRSGSGVRGFASSREAAHHHRHDAVDGVADGTLHKATMADFDD</sequence>